<comment type="similarity">
    <text evidence="2 7">Belongs to the thiolase-like superfamily. Thiolase family.</text>
</comment>
<keyword evidence="4 7" id="KW-0012">Acyltransferase</keyword>
<dbReference type="GO" id="GO:0005737">
    <property type="term" value="C:cytoplasm"/>
    <property type="evidence" value="ECO:0007669"/>
    <property type="project" value="UniProtKB-ARBA"/>
</dbReference>
<evidence type="ECO:0000313" key="10">
    <source>
        <dbReference type="EMBL" id="PZF73325.1"/>
    </source>
</evidence>
<dbReference type="PANTHER" id="PTHR43853">
    <property type="entry name" value="3-KETOACYL-COA THIOLASE, PEROXISOMAL"/>
    <property type="match status" value="1"/>
</dbReference>
<dbReference type="GO" id="GO:0006635">
    <property type="term" value="P:fatty acid beta-oxidation"/>
    <property type="evidence" value="ECO:0007669"/>
    <property type="project" value="TreeGrafter"/>
</dbReference>
<dbReference type="SUPFAM" id="SSF53901">
    <property type="entry name" value="Thiolase-like"/>
    <property type="match status" value="2"/>
</dbReference>
<dbReference type="GO" id="GO:0010124">
    <property type="term" value="P:phenylacetate catabolic process"/>
    <property type="evidence" value="ECO:0007669"/>
    <property type="project" value="TreeGrafter"/>
</dbReference>
<comment type="caution">
    <text evidence="10">The sequence shown here is derived from an EMBL/GenBank/DDBJ whole genome shotgun (WGS) entry which is preliminary data.</text>
</comment>
<dbReference type="InterPro" id="IPR020615">
    <property type="entry name" value="Thiolase_acyl_enz_int_AS"/>
</dbReference>
<evidence type="ECO:0000259" key="9">
    <source>
        <dbReference type="Pfam" id="PF02803"/>
    </source>
</evidence>
<reference evidence="10 11" key="1">
    <citation type="submission" date="2018-06" db="EMBL/GenBank/DDBJ databases">
        <title>Mucibacter soli gen. nov., sp. nov., a new member of the family Chitinophagaceae producing mucin.</title>
        <authorList>
            <person name="Kim M.-K."/>
            <person name="Park S."/>
            <person name="Kim T.-S."/>
            <person name="Joung Y."/>
            <person name="Han J.-H."/>
            <person name="Kim S.B."/>
        </authorList>
    </citation>
    <scope>NUCLEOTIDE SEQUENCE [LARGE SCALE GENOMIC DNA]</scope>
    <source>
        <strain evidence="10 11">R1-15</strain>
    </source>
</reference>
<protein>
    <recommendedName>
        <fullName evidence="5">acetyl-CoA C-acyltransferase</fullName>
        <ecNumber evidence="5">2.3.1.16</ecNumber>
    </recommendedName>
</protein>
<dbReference type="AlphaFoldDB" id="A0A2W2AD05"/>
<feature type="domain" description="Thiolase N-terminal" evidence="8">
    <location>
        <begin position="4"/>
        <end position="268"/>
    </location>
</feature>
<dbReference type="EMBL" id="QKTW01000014">
    <property type="protein sequence ID" value="PZF73325.1"/>
    <property type="molecule type" value="Genomic_DNA"/>
</dbReference>
<evidence type="ECO:0000256" key="7">
    <source>
        <dbReference type="RuleBase" id="RU003557"/>
    </source>
</evidence>
<dbReference type="RefSeq" id="WP_110998604.1">
    <property type="nucleotide sequence ID" value="NZ_QKTW01000014.1"/>
</dbReference>
<sequence>MNTVYVIDAVRTPIGKYGGTLATVRPDDLLAHVIKSLVARNPNVDVNAIEDVIAGAANQAGEDNRDVARMALLLAGLPVTVGGNTVNRLCASGLQAIMDASRAIMCGDGEIYIAGGVESMTRAPFVMGKSETPFGRSSEMFDTTMGWRFINKKLSALYHPYTMGETAENVAKQWNITRDEQDQFAYASQEKYAAAAASGKFNDEIVPYTVDLGKGKTKEFAVDEHPRQSPLEKLGELKPAFIKDGTVTAGNSSGINDGAAALLLASEEAVKKYGLKPIAKIKSMAIAGVDPSIMGVGPVPATLKALKRAGLEIGDIDLVELNEAFASQSIACMRDLGLESAKVNVNGGAIALGHPLGCSGARISATLLHEMKRRNAKYGLATMCIGVGQGAAMIYEAVGE</sequence>
<dbReference type="PROSITE" id="PS00098">
    <property type="entry name" value="THIOLASE_1"/>
    <property type="match status" value="1"/>
</dbReference>
<dbReference type="Proteomes" id="UP000248745">
    <property type="component" value="Unassembled WGS sequence"/>
</dbReference>
<feature type="active site" description="Proton acceptor" evidence="6">
    <location>
        <position position="384"/>
    </location>
</feature>
<dbReference type="InterPro" id="IPR020617">
    <property type="entry name" value="Thiolase_C"/>
</dbReference>
<dbReference type="InterPro" id="IPR002155">
    <property type="entry name" value="Thiolase"/>
</dbReference>
<dbReference type="FunFam" id="3.40.47.10:FF:000010">
    <property type="entry name" value="Acetyl-CoA acetyltransferase (Thiolase)"/>
    <property type="match status" value="1"/>
</dbReference>
<dbReference type="Pfam" id="PF02803">
    <property type="entry name" value="Thiolase_C"/>
    <property type="match status" value="1"/>
</dbReference>
<dbReference type="PROSITE" id="PS00737">
    <property type="entry name" value="THIOLASE_2"/>
    <property type="match status" value="1"/>
</dbReference>
<evidence type="ECO:0000256" key="6">
    <source>
        <dbReference type="PIRSR" id="PIRSR000429-1"/>
    </source>
</evidence>
<dbReference type="PIRSF" id="PIRSF000429">
    <property type="entry name" value="Ac-CoA_Ac_transf"/>
    <property type="match status" value="1"/>
</dbReference>
<dbReference type="OrthoDB" id="9764892at2"/>
<dbReference type="Pfam" id="PF00108">
    <property type="entry name" value="Thiolase_N"/>
    <property type="match status" value="1"/>
</dbReference>
<dbReference type="InterPro" id="IPR016039">
    <property type="entry name" value="Thiolase-like"/>
</dbReference>
<dbReference type="GO" id="GO:0003988">
    <property type="term" value="F:acetyl-CoA C-acyltransferase activity"/>
    <property type="evidence" value="ECO:0007669"/>
    <property type="project" value="UniProtKB-EC"/>
</dbReference>
<feature type="active site" description="Acyl-thioester intermediate" evidence="6">
    <location>
        <position position="90"/>
    </location>
</feature>
<dbReference type="NCBIfam" id="TIGR01930">
    <property type="entry name" value="AcCoA-C-Actrans"/>
    <property type="match status" value="1"/>
</dbReference>
<proteinExistence type="inferred from homology"/>
<dbReference type="InterPro" id="IPR050215">
    <property type="entry name" value="Thiolase-like_sf_Thiolase"/>
</dbReference>
<dbReference type="PROSITE" id="PS00099">
    <property type="entry name" value="THIOLASE_3"/>
    <property type="match status" value="1"/>
</dbReference>
<accession>A0A2W2AD05</accession>
<dbReference type="Gene3D" id="3.40.47.10">
    <property type="match status" value="1"/>
</dbReference>
<gene>
    <name evidence="10" type="ORF">DN068_09150</name>
</gene>
<name>A0A2W2AD05_9BACT</name>
<dbReference type="InterPro" id="IPR020616">
    <property type="entry name" value="Thiolase_N"/>
</dbReference>
<dbReference type="PANTHER" id="PTHR43853:SF11">
    <property type="entry name" value="3-KETOACYL-COA THIOLASE FADA"/>
    <property type="match status" value="1"/>
</dbReference>
<evidence type="ECO:0000256" key="2">
    <source>
        <dbReference type="ARBA" id="ARBA00010982"/>
    </source>
</evidence>
<dbReference type="CDD" id="cd00751">
    <property type="entry name" value="thiolase"/>
    <property type="match status" value="1"/>
</dbReference>
<keyword evidence="11" id="KW-1185">Reference proteome</keyword>
<evidence type="ECO:0000259" key="8">
    <source>
        <dbReference type="Pfam" id="PF00108"/>
    </source>
</evidence>
<feature type="domain" description="Thiolase C-terminal" evidence="9">
    <location>
        <begin position="275"/>
        <end position="396"/>
    </location>
</feature>
<evidence type="ECO:0000256" key="1">
    <source>
        <dbReference type="ARBA" id="ARBA00005189"/>
    </source>
</evidence>
<dbReference type="EC" id="2.3.1.16" evidence="5"/>
<evidence type="ECO:0000256" key="5">
    <source>
        <dbReference type="ARBA" id="ARBA00024073"/>
    </source>
</evidence>
<evidence type="ECO:0000256" key="3">
    <source>
        <dbReference type="ARBA" id="ARBA00022679"/>
    </source>
</evidence>
<keyword evidence="3 7" id="KW-0808">Transferase</keyword>
<dbReference type="InterPro" id="IPR020610">
    <property type="entry name" value="Thiolase_AS"/>
</dbReference>
<organism evidence="10 11">
    <name type="scientific">Taibaiella soli</name>
    <dbReference type="NCBI Taxonomy" id="1649169"/>
    <lineage>
        <taxon>Bacteria</taxon>
        <taxon>Pseudomonadati</taxon>
        <taxon>Bacteroidota</taxon>
        <taxon>Chitinophagia</taxon>
        <taxon>Chitinophagales</taxon>
        <taxon>Chitinophagaceae</taxon>
        <taxon>Taibaiella</taxon>
    </lineage>
</organism>
<comment type="pathway">
    <text evidence="1">Lipid metabolism.</text>
</comment>
<dbReference type="InterPro" id="IPR020613">
    <property type="entry name" value="Thiolase_CS"/>
</dbReference>
<feature type="active site" description="Proton acceptor" evidence="6">
    <location>
        <position position="354"/>
    </location>
</feature>
<evidence type="ECO:0000313" key="11">
    <source>
        <dbReference type="Proteomes" id="UP000248745"/>
    </source>
</evidence>
<evidence type="ECO:0000256" key="4">
    <source>
        <dbReference type="ARBA" id="ARBA00023315"/>
    </source>
</evidence>